<protein>
    <submittedName>
        <fullName evidence="1">Uncharacterized protein</fullName>
    </submittedName>
</protein>
<organism evidence="1 2">
    <name type="scientific">Vibrio ishigakensis</name>
    <dbReference type="NCBI Taxonomy" id="1481914"/>
    <lineage>
        <taxon>Bacteria</taxon>
        <taxon>Pseudomonadati</taxon>
        <taxon>Pseudomonadota</taxon>
        <taxon>Gammaproteobacteria</taxon>
        <taxon>Vibrionales</taxon>
        <taxon>Vibrionaceae</taxon>
        <taxon>Vibrio</taxon>
    </lineage>
</organism>
<sequence>MKLFDLLVSSAWKIIPSDIEIAIRSNRLKKLDAELIALENIKHRFCQGRTNKLANDYFRQELLYLRESIQFNRVQIARLQHK</sequence>
<accession>A0A0B8QDF8</accession>
<reference evidence="1 2" key="1">
    <citation type="submission" date="2015-01" db="EMBL/GenBank/DDBJ databases">
        <title>Vibrio sp. C94 JCM 19241 whole genome shotgun sequence.</title>
        <authorList>
            <person name="Sawabe T."/>
            <person name="Meirelles P."/>
            <person name="Feng G."/>
            <person name="Sayaka M."/>
            <person name="Hattori M."/>
            <person name="Ohkuma M."/>
        </authorList>
    </citation>
    <scope>NUCLEOTIDE SEQUENCE [LARGE SCALE GENOMIC DNA]</scope>
    <source>
        <strain evidence="2">JCM 19241</strain>
    </source>
</reference>
<comment type="caution">
    <text evidence="1">The sequence shown here is derived from an EMBL/GenBank/DDBJ whole genome shotgun (WGS) entry which is preliminary data.</text>
</comment>
<dbReference type="EMBL" id="BBSC01000006">
    <property type="protein sequence ID" value="GAM76706.1"/>
    <property type="molecule type" value="Genomic_DNA"/>
</dbReference>
<name>A0A0B8QDF8_9VIBR</name>
<evidence type="ECO:0000313" key="2">
    <source>
        <dbReference type="Proteomes" id="UP000031666"/>
    </source>
</evidence>
<evidence type="ECO:0000313" key="1">
    <source>
        <dbReference type="EMBL" id="GAM76706.1"/>
    </source>
</evidence>
<dbReference type="Proteomes" id="UP000031666">
    <property type="component" value="Unassembled WGS sequence"/>
</dbReference>
<dbReference type="STRING" id="1481914.JCM19241_4243"/>
<reference evidence="1 2" key="2">
    <citation type="submission" date="2015-01" db="EMBL/GenBank/DDBJ databases">
        <authorList>
            <consortium name="NBRP consortium"/>
            <person name="Sawabe T."/>
            <person name="Meirelles P."/>
            <person name="Feng G."/>
            <person name="Sayaka M."/>
            <person name="Hattori M."/>
            <person name="Ohkuma M."/>
        </authorList>
    </citation>
    <scope>NUCLEOTIDE SEQUENCE [LARGE SCALE GENOMIC DNA]</scope>
    <source>
        <strain evidence="2">JCM 19241</strain>
    </source>
</reference>
<gene>
    <name evidence="1" type="ORF">JCM19241_4243</name>
</gene>
<proteinExistence type="predicted"/>
<dbReference type="AlphaFoldDB" id="A0A0B8QDF8"/>